<dbReference type="EMBL" id="JACVVK020000011">
    <property type="protein sequence ID" value="KAK7505376.1"/>
    <property type="molecule type" value="Genomic_DNA"/>
</dbReference>
<comment type="caution">
    <text evidence="2">Lacks conserved residue(s) required for the propagation of feature annotation.</text>
</comment>
<evidence type="ECO:0000313" key="4">
    <source>
        <dbReference type="EMBL" id="KAK7505376.1"/>
    </source>
</evidence>
<proteinExistence type="predicted"/>
<name>A0ABD0M104_9CAEN</name>
<comment type="caution">
    <text evidence="4">The sequence shown here is derived from an EMBL/GenBank/DDBJ whole genome shotgun (WGS) entry which is preliminary data.</text>
</comment>
<feature type="disulfide bond" evidence="2">
    <location>
        <begin position="6"/>
        <end position="33"/>
    </location>
</feature>
<dbReference type="SUPFAM" id="SSF49854">
    <property type="entry name" value="Spermadhesin, CUB domain"/>
    <property type="match status" value="1"/>
</dbReference>
<keyword evidence="5" id="KW-1185">Reference proteome</keyword>
<dbReference type="Proteomes" id="UP001519460">
    <property type="component" value="Unassembled WGS sequence"/>
</dbReference>
<evidence type="ECO:0000313" key="5">
    <source>
        <dbReference type="Proteomes" id="UP001519460"/>
    </source>
</evidence>
<dbReference type="InterPro" id="IPR035914">
    <property type="entry name" value="Sperma_CUB_dom_sf"/>
</dbReference>
<dbReference type="PROSITE" id="PS01180">
    <property type="entry name" value="CUB"/>
    <property type="match status" value="1"/>
</dbReference>
<evidence type="ECO:0000256" key="1">
    <source>
        <dbReference type="ARBA" id="ARBA00023157"/>
    </source>
</evidence>
<organism evidence="4 5">
    <name type="scientific">Batillaria attramentaria</name>
    <dbReference type="NCBI Taxonomy" id="370345"/>
    <lineage>
        <taxon>Eukaryota</taxon>
        <taxon>Metazoa</taxon>
        <taxon>Spiralia</taxon>
        <taxon>Lophotrochozoa</taxon>
        <taxon>Mollusca</taxon>
        <taxon>Gastropoda</taxon>
        <taxon>Caenogastropoda</taxon>
        <taxon>Sorbeoconcha</taxon>
        <taxon>Cerithioidea</taxon>
        <taxon>Batillariidae</taxon>
        <taxon>Batillaria</taxon>
    </lineage>
</organism>
<dbReference type="Pfam" id="PF00431">
    <property type="entry name" value="CUB"/>
    <property type="match status" value="1"/>
</dbReference>
<dbReference type="AlphaFoldDB" id="A0ABD0M104"/>
<sequence length="156" mass="17854">YLKKNCRSTYKFSRDVVLGYSPASTDFTKKYFCETTIRTTDLGRHLQLRFIFLDLKKSTDCNVARILITDTNNKTVLTPATGVCGTKRPSQLYRTSGNTVAVSLSTDSTPFNWGDFEILITRRRRYYIRIKETAQPYHAVNVSSSGYSPSYVTQYN</sequence>
<feature type="non-terminal residue" evidence="4">
    <location>
        <position position="1"/>
    </location>
</feature>
<dbReference type="InterPro" id="IPR000859">
    <property type="entry name" value="CUB_dom"/>
</dbReference>
<feature type="domain" description="CUB" evidence="3">
    <location>
        <begin position="6"/>
        <end position="123"/>
    </location>
</feature>
<gene>
    <name evidence="4" type="ORF">BaRGS_00003538</name>
</gene>
<evidence type="ECO:0000259" key="3">
    <source>
        <dbReference type="PROSITE" id="PS01180"/>
    </source>
</evidence>
<keyword evidence="1 2" id="KW-1015">Disulfide bond</keyword>
<reference evidence="4 5" key="1">
    <citation type="journal article" date="2023" name="Sci. Data">
        <title>Genome assembly of the Korean intertidal mud-creeper Batillaria attramentaria.</title>
        <authorList>
            <person name="Patra A.K."/>
            <person name="Ho P.T."/>
            <person name="Jun S."/>
            <person name="Lee S.J."/>
            <person name="Kim Y."/>
            <person name="Won Y.J."/>
        </authorList>
    </citation>
    <scope>NUCLEOTIDE SEQUENCE [LARGE SCALE GENOMIC DNA]</scope>
    <source>
        <strain evidence="4">Wonlab-2016</strain>
    </source>
</reference>
<dbReference type="Gene3D" id="2.60.120.290">
    <property type="entry name" value="Spermadhesin, CUB domain"/>
    <property type="match status" value="1"/>
</dbReference>
<evidence type="ECO:0000256" key="2">
    <source>
        <dbReference type="PROSITE-ProRule" id="PRU00059"/>
    </source>
</evidence>
<protein>
    <recommendedName>
        <fullName evidence="3">CUB domain-containing protein</fullName>
    </recommendedName>
</protein>
<accession>A0ABD0M104</accession>